<evidence type="ECO:0000256" key="2">
    <source>
        <dbReference type="ARBA" id="ARBA00022723"/>
    </source>
</evidence>
<dbReference type="EMBL" id="VMRY01000119">
    <property type="protein sequence ID" value="TVT49476.1"/>
    <property type="molecule type" value="Genomic_DNA"/>
</dbReference>
<dbReference type="GO" id="GO:0008704">
    <property type="term" value="F:5-carboxymethyl-2-hydroxymuconate delta-isomerase activity"/>
    <property type="evidence" value="ECO:0007669"/>
    <property type="project" value="UniProtKB-EC"/>
</dbReference>
<dbReference type="SUPFAM" id="SSF56529">
    <property type="entry name" value="FAH"/>
    <property type="match status" value="1"/>
</dbReference>
<evidence type="ECO:0000256" key="6">
    <source>
        <dbReference type="ARBA" id="ARBA00060569"/>
    </source>
</evidence>
<accession>A0A558CL44</accession>
<dbReference type="Gene3D" id="3.90.850.10">
    <property type="entry name" value="Fumarylacetoacetase-like, C-terminal domain"/>
    <property type="match status" value="1"/>
</dbReference>
<evidence type="ECO:0000256" key="1">
    <source>
        <dbReference type="ARBA" id="ARBA00010211"/>
    </source>
</evidence>
<feature type="domain" description="Fumarylacetoacetase-like C-terminal" evidence="8">
    <location>
        <begin position="80"/>
        <end position="284"/>
    </location>
</feature>
<dbReference type="Pfam" id="PF01557">
    <property type="entry name" value="FAA_hydrolase"/>
    <property type="match status" value="1"/>
</dbReference>
<keyword evidence="2" id="KW-0479">Metal-binding</keyword>
<protein>
    <submittedName>
        <fullName evidence="9">Fumarylacetoacetate hydrolase family protein</fullName>
    </submittedName>
</protein>
<comment type="pathway">
    <text evidence="6">Aromatic compound metabolism; 4-hydroxyphenylacetate degradation; pyruvate and succinate semialdehyde from 4-hydroxyphenylacetate: step 4/7.</text>
</comment>
<dbReference type="GO" id="GO:0016787">
    <property type="term" value="F:hydrolase activity"/>
    <property type="evidence" value="ECO:0007669"/>
    <property type="project" value="UniProtKB-KW"/>
</dbReference>
<comment type="caution">
    <text evidence="9">The sequence shown here is derived from an EMBL/GenBank/DDBJ whole genome shotgun (WGS) entry which is preliminary data.</text>
</comment>
<dbReference type="InterPro" id="IPR036663">
    <property type="entry name" value="Fumarylacetoacetase_C_sf"/>
</dbReference>
<keyword evidence="9" id="KW-0378">Hydrolase</keyword>
<name>A0A558CL44_9GAMM</name>
<organism evidence="9 10">
    <name type="scientific">Sedimenticola thiotaurini</name>
    <dbReference type="NCBI Taxonomy" id="1543721"/>
    <lineage>
        <taxon>Bacteria</taxon>
        <taxon>Pseudomonadati</taxon>
        <taxon>Pseudomonadota</taxon>
        <taxon>Gammaproteobacteria</taxon>
        <taxon>Chromatiales</taxon>
        <taxon>Sedimenticolaceae</taxon>
        <taxon>Sedimenticola</taxon>
    </lineage>
</organism>
<evidence type="ECO:0000256" key="7">
    <source>
        <dbReference type="ARBA" id="ARBA00060680"/>
    </source>
</evidence>
<evidence type="ECO:0000259" key="8">
    <source>
        <dbReference type="Pfam" id="PF01557"/>
    </source>
</evidence>
<evidence type="ECO:0000256" key="4">
    <source>
        <dbReference type="ARBA" id="ARBA00052790"/>
    </source>
</evidence>
<comment type="function">
    <text evidence="5">Decarboxylates OPET (5-oxo-pent-3-ene-1,2,5-tricarboxylic acid) into HHDD (2-hydroxy-hept-2,4-diene-1,7-dioate) and isomerizes it to OHED (2-oxo-hept-3-ene-1,7-dioate).</text>
</comment>
<evidence type="ECO:0000313" key="10">
    <source>
        <dbReference type="Proteomes" id="UP000317355"/>
    </source>
</evidence>
<comment type="catalytic activity">
    <reaction evidence="3">
        <text>(3E,5R)-5-carboxy-2-oxohept-3-enedioate + H(+) = (4Z)-2-oxohept-4-enedioate + CO2</text>
        <dbReference type="Rhea" id="RHEA:14397"/>
        <dbReference type="ChEBI" id="CHEBI:15378"/>
        <dbReference type="ChEBI" id="CHEBI:16526"/>
        <dbReference type="ChEBI" id="CHEBI:87491"/>
        <dbReference type="ChEBI" id="CHEBI:87507"/>
        <dbReference type="EC" id="4.1.1.68"/>
    </reaction>
</comment>
<dbReference type="AlphaFoldDB" id="A0A558CL44"/>
<dbReference type="InterPro" id="IPR051121">
    <property type="entry name" value="FAH"/>
</dbReference>
<dbReference type="PANTHER" id="PTHR42796:SF4">
    <property type="entry name" value="FUMARYLACETOACETATE HYDROLASE DOMAIN-CONTAINING PROTEIN 2A"/>
    <property type="match status" value="1"/>
</dbReference>
<evidence type="ECO:0000256" key="5">
    <source>
        <dbReference type="ARBA" id="ARBA00057150"/>
    </source>
</evidence>
<dbReference type="Proteomes" id="UP000317355">
    <property type="component" value="Unassembled WGS sequence"/>
</dbReference>
<comment type="pathway">
    <text evidence="7">Aromatic compound metabolism; 4-hydroxyphenylacetate degradation; pyruvate and succinate semialdehyde from 4-hydroxyphenylacetate: step 5/7.</text>
</comment>
<evidence type="ECO:0000256" key="3">
    <source>
        <dbReference type="ARBA" id="ARBA00051258"/>
    </source>
</evidence>
<dbReference type="InterPro" id="IPR011234">
    <property type="entry name" value="Fumarylacetoacetase-like_C"/>
</dbReference>
<dbReference type="PANTHER" id="PTHR42796">
    <property type="entry name" value="FUMARYLACETOACETATE HYDROLASE DOMAIN-CONTAINING PROTEIN 2A-RELATED"/>
    <property type="match status" value="1"/>
</dbReference>
<dbReference type="GO" id="GO:0046872">
    <property type="term" value="F:metal ion binding"/>
    <property type="evidence" value="ECO:0007669"/>
    <property type="project" value="UniProtKB-KW"/>
</dbReference>
<dbReference type="GO" id="GO:0019752">
    <property type="term" value="P:carboxylic acid metabolic process"/>
    <property type="evidence" value="ECO:0007669"/>
    <property type="project" value="UniProtKB-ARBA"/>
</dbReference>
<sequence>MRLLTFRMGAGTRWGLSTADGVLDIAAAQEELDGDTRPFTPSCDRLAGLSELLERAKEHEDLFFDEADLQLGPCLPVANKIICIGLNYRRHAREANMAEPEAPILFAKYNNCLASAHDNINLPTTRYQYDYESELAVVIGKRVKRVSPDEALDCVFGYCVANDLSERELQMSAGQWTIGKMLDGFLPVGPYLVTADEVGDPQNLGIRCWVNGELRQDSNTSDMIFSVAELISYISCYATLEPGDIIVTGTPEGVILGMENKVWLKPGDEVVVEIDNLGRLSNRMTTTDN</sequence>
<reference evidence="9 10" key="1">
    <citation type="submission" date="2019-07" db="EMBL/GenBank/DDBJ databases">
        <title>The pathways for chlorine oxyanion respiration interact through the shared metabolite chlorate.</title>
        <authorList>
            <person name="Barnum T.P."/>
            <person name="Cheng Y."/>
            <person name="Hill K.A."/>
            <person name="Lucas L.N."/>
            <person name="Carlson H.K."/>
            <person name="Coates J.D."/>
        </authorList>
    </citation>
    <scope>NUCLEOTIDE SEQUENCE [LARGE SCALE GENOMIC DNA]</scope>
    <source>
        <strain evidence="9">BK-3</strain>
    </source>
</reference>
<comment type="catalytic activity">
    <reaction evidence="4">
        <text>(2E,4Z)-5-hydroxypenta-2,4-diene-1,2,5-tricarboxylate = (3E,5R)-5-carboxy-2-oxohept-3-enedioate</text>
        <dbReference type="Rhea" id="RHEA:18813"/>
        <dbReference type="ChEBI" id="CHEBI:47961"/>
        <dbReference type="ChEBI" id="CHEBI:87491"/>
        <dbReference type="EC" id="5.3.3.10"/>
    </reaction>
</comment>
<comment type="similarity">
    <text evidence="1">Belongs to the FAH family.</text>
</comment>
<proteinExistence type="inferred from homology"/>
<gene>
    <name evidence="9" type="ORF">FHK82_17080</name>
</gene>
<dbReference type="FunFam" id="3.90.850.10:FF:000002">
    <property type="entry name" value="2-hydroxyhepta-2,4-diene-1,7-dioate isomerase"/>
    <property type="match status" value="1"/>
</dbReference>
<dbReference type="GO" id="GO:0018800">
    <property type="term" value="F:5-oxopent-3-ene-1,2,5-tricarboxylate decarboxylase activity"/>
    <property type="evidence" value="ECO:0007669"/>
    <property type="project" value="UniProtKB-EC"/>
</dbReference>
<evidence type="ECO:0000313" key="9">
    <source>
        <dbReference type="EMBL" id="TVT49476.1"/>
    </source>
</evidence>